<dbReference type="Proteomes" id="UP000801492">
    <property type="component" value="Unassembled WGS sequence"/>
</dbReference>
<evidence type="ECO:0000313" key="2">
    <source>
        <dbReference type="EMBL" id="KAF2887563.1"/>
    </source>
</evidence>
<feature type="region of interest" description="Disordered" evidence="1">
    <location>
        <begin position="109"/>
        <end position="128"/>
    </location>
</feature>
<evidence type="ECO:0000256" key="1">
    <source>
        <dbReference type="SAM" id="MobiDB-lite"/>
    </source>
</evidence>
<reference evidence="2" key="1">
    <citation type="submission" date="2019-08" db="EMBL/GenBank/DDBJ databases">
        <title>The genome of the North American firefly Photinus pyralis.</title>
        <authorList>
            <consortium name="Photinus pyralis genome working group"/>
            <person name="Fallon T.R."/>
            <person name="Sander Lower S.E."/>
            <person name="Weng J.-K."/>
        </authorList>
    </citation>
    <scope>NUCLEOTIDE SEQUENCE</scope>
    <source>
        <strain evidence="2">TRF0915ILg1</strain>
        <tissue evidence="2">Whole body</tissue>
    </source>
</reference>
<proteinExistence type="predicted"/>
<evidence type="ECO:0000313" key="3">
    <source>
        <dbReference type="Proteomes" id="UP000801492"/>
    </source>
</evidence>
<accession>A0A8K0G6Q0</accession>
<keyword evidence="3" id="KW-1185">Reference proteome</keyword>
<dbReference type="OrthoDB" id="6759611at2759"/>
<organism evidence="2 3">
    <name type="scientific">Ignelater luminosus</name>
    <name type="common">Cucubano</name>
    <name type="synonym">Pyrophorus luminosus</name>
    <dbReference type="NCBI Taxonomy" id="2038154"/>
    <lineage>
        <taxon>Eukaryota</taxon>
        <taxon>Metazoa</taxon>
        <taxon>Ecdysozoa</taxon>
        <taxon>Arthropoda</taxon>
        <taxon>Hexapoda</taxon>
        <taxon>Insecta</taxon>
        <taxon>Pterygota</taxon>
        <taxon>Neoptera</taxon>
        <taxon>Endopterygota</taxon>
        <taxon>Coleoptera</taxon>
        <taxon>Polyphaga</taxon>
        <taxon>Elateriformia</taxon>
        <taxon>Elateroidea</taxon>
        <taxon>Elateridae</taxon>
        <taxon>Agrypninae</taxon>
        <taxon>Pyrophorini</taxon>
        <taxon>Ignelater</taxon>
    </lineage>
</organism>
<name>A0A8K0G6Q0_IGNLU</name>
<dbReference type="EMBL" id="VTPC01082847">
    <property type="protein sequence ID" value="KAF2887563.1"/>
    <property type="molecule type" value="Genomic_DNA"/>
</dbReference>
<comment type="caution">
    <text evidence="2">The sequence shown here is derived from an EMBL/GenBank/DDBJ whole genome shotgun (WGS) entry which is preliminary data.</text>
</comment>
<protein>
    <submittedName>
        <fullName evidence="2">Uncharacterized protein</fullName>
    </submittedName>
</protein>
<gene>
    <name evidence="2" type="ORF">ILUMI_18610</name>
</gene>
<dbReference type="GO" id="GO:0008168">
    <property type="term" value="F:methyltransferase activity"/>
    <property type="evidence" value="ECO:0007669"/>
    <property type="project" value="InterPro"/>
</dbReference>
<feature type="compositionally biased region" description="Basic and acidic residues" evidence="1">
    <location>
        <begin position="109"/>
        <end position="122"/>
    </location>
</feature>
<dbReference type="AlphaFoldDB" id="A0A8K0G6Q0"/>
<sequence length="237" mass="27190">MKGMIDGQILSLLAQGDRKGQELMEARIALARRDPRSSIIASECSINCSFRITSRKGRPALTALRKADQRPFEINWLTDEESENEDMEGDLDYLPPRQLLDEAEIKLKDNTRSDTPGEDHSSQKSSKVITKEKLQHKWIKAVFENNVWVLYTKAGHPMTQLQFRREVINIYFTKYGTSSRGTGRPAASLCSSQCTRISDDIQYDKIDHLLVYILDKKRRRCAMEVTPVRELCAKHVM</sequence>